<evidence type="ECO:0000313" key="2">
    <source>
        <dbReference type="Proteomes" id="UP000593561"/>
    </source>
</evidence>
<dbReference type="AlphaFoldDB" id="A0A7J8TC96"/>
<dbReference type="Proteomes" id="UP000593561">
    <property type="component" value="Unassembled WGS sequence"/>
</dbReference>
<sequence>MNKTNDSQGLITSSLSRGTRRLQLLPQCRLRWMRISLLPLPPDMAACQYWESSRHTRTCSC</sequence>
<evidence type="ECO:0000313" key="1">
    <source>
        <dbReference type="EMBL" id="MBA0635764.1"/>
    </source>
</evidence>
<dbReference type="EMBL" id="JABFAC010243066">
    <property type="protein sequence ID" value="MBA0635764.1"/>
    <property type="molecule type" value="Genomic_DNA"/>
</dbReference>
<organism evidence="1 2">
    <name type="scientific">Gossypium davidsonii</name>
    <name type="common">Davidson's cotton</name>
    <name type="synonym">Gossypium klotzschianum subsp. davidsonii</name>
    <dbReference type="NCBI Taxonomy" id="34287"/>
    <lineage>
        <taxon>Eukaryota</taxon>
        <taxon>Viridiplantae</taxon>
        <taxon>Streptophyta</taxon>
        <taxon>Embryophyta</taxon>
        <taxon>Tracheophyta</taxon>
        <taxon>Spermatophyta</taxon>
        <taxon>Magnoliopsida</taxon>
        <taxon>eudicotyledons</taxon>
        <taxon>Gunneridae</taxon>
        <taxon>Pentapetalae</taxon>
        <taxon>rosids</taxon>
        <taxon>malvids</taxon>
        <taxon>Malvales</taxon>
        <taxon>Malvaceae</taxon>
        <taxon>Malvoideae</taxon>
        <taxon>Gossypium</taxon>
    </lineage>
</organism>
<comment type="caution">
    <text evidence="1">The sequence shown here is derived from an EMBL/GenBank/DDBJ whole genome shotgun (WGS) entry which is preliminary data.</text>
</comment>
<accession>A0A7J8TC96</accession>
<feature type="non-terminal residue" evidence="1">
    <location>
        <position position="1"/>
    </location>
</feature>
<gene>
    <name evidence="1" type="ORF">Godav_025799</name>
</gene>
<name>A0A7J8TC96_GOSDV</name>
<reference evidence="1 2" key="1">
    <citation type="journal article" date="2019" name="Genome Biol. Evol.">
        <title>Insights into the evolution of the New World diploid cottons (Gossypium, subgenus Houzingenia) based on genome sequencing.</title>
        <authorList>
            <person name="Grover C.E."/>
            <person name="Arick M.A. 2nd"/>
            <person name="Thrash A."/>
            <person name="Conover J.L."/>
            <person name="Sanders W.S."/>
            <person name="Peterson D.G."/>
            <person name="Frelichowski J.E."/>
            <person name="Scheffler J.A."/>
            <person name="Scheffler B.E."/>
            <person name="Wendel J.F."/>
        </authorList>
    </citation>
    <scope>NUCLEOTIDE SEQUENCE [LARGE SCALE GENOMIC DNA]</scope>
    <source>
        <strain evidence="1">27</strain>
        <tissue evidence="1">Leaf</tissue>
    </source>
</reference>
<protein>
    <submittedName>
        <fullName evidence="1">Uncharacterized protein</fullName>
    </submittedName>
</protein>
<keyword evidence="2" id="KW-1185">Reference proteome</keyword>
<proteinExistence type="predicted"/>